<evidence type="ECO:0000313" key="3">
    <source>
        <dbReference type="Proteomes" id="UP000251241"/>
    </source>
</evidence>
<evidence type="ECO:0000313" key="2">
    <source>
        <dbReference type="EMBL" id="SPZ85932.1"/>
    </source>
</evidence>
<name>A0A2X2IUI6_SPHMU</name>
<accession>A0A2X2IUI6</accession>
<dbReference type="InterPro" id="IPR017938">
    <property type="entry name" value="Riboflavin_synthase-like_b-brl"/>
</dbReference>
<dbReference type="SUPFAM" id="SSF63380">
    <property type="entry name" value="Riboflavin synthase domain-like"/>
    <property type="match status" value="1"/>
</dbReference>
<dbReference type="InterPro" id="IPR039261">
    <property type="entry name" value="FNR_nucleotide-bd"/>
</dbReference>
<dbReference type="CDD" id="cd06193">
    <property type="entry name" value="siderophore_interacting"/>
    <property type="match status" value="1"/>
</dbReference>
<evidence type="ECO:0000256" key="1">
    <source>
        <dbReference type="ARBA" id="ARBA00035644"/>
    </source>
</evidence>
<dbReference type="GO" id="GO:0016491">
    <property type="term" value="F:oxidoreductase activity"/>
    <property type="evidence" value="ECO:0007669"/>
    <property type="project" value="InterPro"/>
</dbReference>
<dbReference type="PROSITE" id="PS51384">
    <property type="entry name" value="FAD_FR"/>
    <property type="match status" value="1"/>
</dbReference>
<comment type="similarity">
    <text evidence="1">Belongs to the SIP oxidoreductase family.</text>
</comment>
<dbReference type="InterPro" id="IPR039374">
    <property type="entry name" value="SIP_fam"/>
</dbReference>
<dbReference type="EMBL" id="UAUU01000008">
    <property type="protein sequence ID" value="SPZ85932.1"/>
    <property type="molecule type" value="Genomic_DNA"/>
</dbReference>
<dbReference type="PANTHER" id="PTHR30157:SF0">
    <property type="entry name" value="NADPH-DEPENDENT FERRIC-CHELATE REDUCTASE"/>
    <property type="match status" value="1"/>
</dbReference>
<dbReference type="Pfam" id="PF04954">
    <property type="entry name" value="SIP"/>
    <property type="match status" value="1"/>
</dbReference>
<dbReference type="Pfam" id="PF08021">
    <property type="entry name" value="FAD_binding_9"/>
    <property type="match status" value="1"/>
</dbReference>
<organism evidence="2 3">
    <name type="scientific">Sphingobacterium multivorum</name>
    <dbReference type="NCBI Taxonomy" id="28454"/>
    <lineage>
        <taxon>Bacteria</taxon>
        <taxon>Pseudomonadati</taxon>
        <taxon>Bacteroidota</taxon>
        <taxon>Sphingobacteriia</taxon>
        <taxon>Sphingobacteriales</taxon>
        <taxon>Sphingobacteriaceae</taxon>
        <taxon>Sphingobacterium</taxon>
    </lineage>
</organism>
<dbReference type="GeneID" id="97180799"/>
<sequence length="252" mass="28484">MNQTNTKKIRSLFRVGRKEYLTPHLIRVIFDLTDEQLGLLAEVSSGSNNKLFVPLQHNAQEVVVRTYTNRKIDLSNRELHIDFVVHGDSGPASAWAIKAEKGDQLEIGMKESKRKLVPQVDCYLLVGDTTALPVIAAILEELPATARAKVIIEIPAKEDELVLSSACSALIQWCYNQTPEQGSNLAEYVKKADFRADDQTSYIFIAAEYAIVKELRHYFREEKGRTSQDLYACAYWRVGHAESELMNLNEPI</sequence>
<gene>
    <name evidence="2" type="primary">viuB_1</name>
    <name evidence="2" type="ORF">NCTC11343_02497</name>
</gene>
<dbReference type="RefSeq" id="WP_070564305.1">
    <property type="nucleotide sequence ID" value="NZ_CP068089.1"/>
</dbReference>
<dbReference type="AlphaFoldDB" id="A0A2X2IUI6"/>
<dbReference type="InterPro" id="IPR013113">
    <property type="entry name" value="SIP_FAD-bd"/>
</dbReference>
<dbReference type="Gene3D" id="3.40.50.80">
    <property type="entry name" value="Nucleotide-binding domain of ferredoxin-NADP reductase (FNR) module"/>
    <property type="match status" value="1"/>
</dbReference>
<dbReference type="PANTHER" id="PTHR30157">
    <property type="entry name" value="FERRIC REDUCTASE, NADPH-DEPENDENT"/>
    <property type="match status" value="1"/>
</dbReference>
<proteinExistence type="inferred from homology"/>
<dbReference type="InterPro" id="IPR007037">
    <property type="entry name" value="SIP_rossman_dom"/>
</dbReference>
<protein>
    <submittedName>
        <fullName evidence="2">Vibriobactin utilization protein ViuB</fullName>
    </submittedName>
</protein>
<reference evidence="2 3" key="1">
    <citation type="submission" date="2018-06" db="EMBL/GenBank/DDBJ databases">
        <authorList>
            <consortium name="Pathogen Informatics"/>
            <person name="Doyle S."/>
        </authorList>
    </citation>
    <scope>NUCLEOTIDE SEQUENCE [LARGE SCALE GENOMIC DNA]</scope>
    <source>
        <strain evidence="2 3">NCTC11343</strain>
    </source>
</reference>
<dbReference type="Gene3D" id="2.40.30.10">
    <property type="entry name" value="Translation factors"/>
    <property type="match status" value="1"/>
</dbReference>
<dbReference type="InterPro" id="IPR017927">
    <property type="entry name" value="FAD-bd_FR_type"/>
</dbReference>
<dbReference type="Proteomes" id="UP000251241">
    <property type="component" value="Unassembled WGS sequence"/>
</dbReference>